<feature type="domain" description="C2H2-type" evidence="2">
    <location>
        <begin position="82"/>
        <end position="105"/>
    </location>
</feature>
<sequence>MLLNRFYCTRCAISFRTFFARLQHIYDSPYHHICYICFPPQDFAKMVELDEHLGTEHNYCISCDIQFETAQNLAQHDIGEHNMCVTCRQFFGSRSSLSNHMTTHI</sequence>
<proteinExistence type="predicted"/>
<evidence type="ECO:0000313" key="4">
    <source>
        <dbReference type="Proteomes" id="UP000053732"/>
    </source>
</evidence>
<dbReference type="PROSITE" id="PS50157">
    <property type="entry name" value="ZINC_FINGER_C2H2_2"/>
    <property type="match status" value="1"/>
</dbReference>
<dbReference type="InterPro" id="IPR013087">
    <property type="entry name" value="Znf_C2H2_type"/>
</dbReference>
<dbReference type="STRING" id="1429867.A0A0G4PQW4"/>
<keyword evidence="4" id="KW-1185">Reference proteome</keyword>
<keyword evidence="1" id="KW-0862">Zinc</keyword>
<evidence type="ECO:0000256" key="1">
    <source>
        <dbReference type="PROSITE-ProRule" id="PRU00042"/>
    </source>
</evidence>
<dbReference type="SMART" id="SM00355">
    <property type="entry name" value="ZnF_C2H2"/>
    <property type="match status" value="4"/>
</dbReference>
<dbReference type="GO" id="GO:0008270">
    <property type="term" value="F:zinc ion binding"/>
    <property type="evidence" value="ECO:0007669"/>
    <property type="project" value="UniProtKB-KW"/>
</dbReference>
<dbReference type="EMBL" id="HG793163">
    <property type="protein sequence ID" value="CRL28804.1"/>
    <property type="molecule type" value="Genomic_DNA"/>
</dbReference>
<evidence type="ECO:0000259" key="2">
    <source>
        <dbReference type="PROSITE" id="PS50157"/>
    </source>
</evidence>
<reference evidence="3 4" key="1">
    <citation type="journal article" date="2014" name="Nat. Commun.">
        <title>Multiple recent horizontal transfers of a large genomic region in cheese making fungi.</title>
        <authorList>
            <person name="Cheeseman K."/>
            <person name="Ropars J."/>
            <person name="Renault P."/>
            <person name="Dupont J."/>
            <person name="Gouzy J."/>
            <person name="Branca A."/>
            <person name="Abraham A.L."/>
            <person name="Ceppi M."/>
            <person name="Conseiller E."/>
            <person name="Debuchy R."/>
            <person name="Malagnac F."/>
            <person name="Goarin A."/>
            <person name="Silar P."/>
            <person name="Lacoste S."/>
            <person name="Sallet E."/>
            <person name="Bensimon A."/>
            <person name="Giraud T."/>
            <person name="Brygoo Y."/>
        </authorList>
    </citation>
    <scope>NUCLEOTIDE SEQUENCE [LARGE SCALE GENOMIC DNA]</scope>
    <source>
        <strain evidence="4">FM 013</strain>
    </source>
</reference>
<gene>
    <name evidence="3" type="ORF">PCAMFM013_S030g000091</name>
</gene>
<dbReference type="AlphaFoldDB" id="A0A0G4PQW4"/>
<keyword evidence="1" id="KW-0479">Metal-binding</keyword>
<dbReference type="PROSITE" id="PS00028">
    <property type="entry name" value="ZINC_FINGER_C2H2_1"/>
    <property type="match status" value="1"/>
</dbReference>
<accession>A0A0G4PQW4</accession>
<name>A0A0G4PQW4_PENC3</name>
<evidence type="ECO:0000313" key="3">
    <source>
        <dbReference type="EMBL" id="CRL28804.1"/>
    </source>
</evidence>
<dbReference type="Proteomes" id="UP000053732">
    <property type="component" value="Unassembled WGS sequence"/>
</dbReference>
<keyword evidence="1" id="KW-0863">Zinc-finger</keyword>
<protein>
    <submittedName>
        <fullName evidence="3">Zinc finger, C2H2-like</fullName>
    </submittedName>
</protein>
<organism evidence="3 4">
    <name type="scientific">Penicillium camemberti (strain FM 013)</name>
    <dbReference type="NCBI Taxonomy" id="1429867"/>
    <lineage>
        <taxon>Eukaryota</taxon>
        <taxon>Fungi</taxon>
        <taxon>Dikarya</taxon>
        <taxon>Ascomycota</taxon>
        <taxon>Pezizomycotina</taxon>
        <taxon>Eurotiomycetes</taxon>
        <taxon>Eurotiomycetidae</taxon>
        <taxon>Eurotiales</taxon>
        <taxon>Aspergillaceae</taxon>
        <taxon>Penicillium</taxon>
    </lineage>
</organism>